<accession>A0AAW0HZJ2</accession>
<gene>
    <name evidence="1" type="ORF">U0070_006382</name>
</gene>
<dbReference type="AlphaFoldDB" id="A0AAW0HZJ2"/>
<keyword evidence="2" id="KW-1185">Reference proteome</keyword>
<evidence type="ECO:0000313" key="1">
    <source>
        <dbReference type="EMBL" id="KAK7807665.1"/>
    </source>
</evidence>
<sequence>MQVQEGEHPNRLDPKNPVYAEETNPSVIVNGFSERPRASHIQRIWLDHHASLKVTSGFECIYISKSFRVSAIATWIQVRPRHLLAGKCHYRVTRATSSITTIITESVIAIPTATISTTTTAATKATMTTEISPSTKIVIVAKTASMTITKIKQCRQRGTYRTEAEKAEELVPNAITTDADNS</sequence>
<evidence type="ECO:0000313" key="2">
    <source>
        <dbReference type="Proteomes" id="UP001488838"/>
    </source>
</evidence>
<comment type="caution">
    <text evidence="1">The sequence shown here is derived from an EMBL/GenBank/DDBJ whole genome shotgun (WGS) entry which is preliminary data.</text>
</comment>
<dbReference type="EMBL" id="JBBHLL010000266">
    <property type="protein sequence ID" value="KAK7807665.1"/>
    <property type="molecule type" value="Genomic_DNA"/>
</dbReference>
<name>A0AAW0HZJ2_MYOGA</name>
<dbReference type="Proteomes" id="UP001488838">
    <property type="component" value="Unassembled WGS sequence"/>
</dbReference>
<organism evidence="1 2">
    <name type="scientific">Myodes glareolus</name>
    <name type="common">Bank vole</name>
    <name type="synonym">Clethrionomys glareolus</name>
    <dbReference type="NCBI Taxonomy" id="447135"/>
    <lineage>
        <taxon>Eukaryota</taxon>
        <taxon>Metazoa</taxon>
        <taxon>Chordata</taxon>
        <taxon>Craniata</taxon>
        <taxon>Vertebrata</taxon>
        <taxon>Euteleostomi</taxon>
        <taxon>Mammalia</taxon>
        <taxon>Eutheria</taxon>
        <taxon>Euarchontoglires</taxon>
        <taxon>Glires</taxon>
        <taxon>Rodentia</taxon>
        <taxon>Myomorpha</taxon>
        <taxon>Muroidea</taxon>
        <taxon>Cricetidae</taxon>
        <taxon>Arvicolinae</taxon>
        <taxon>Myodes</taxon>
    </lineage>
</organism>
<protein>
    <submittedName>
        <fullName evidence="1">Uncharacterized protein</fullName>
    </submittedName>
</protein>
<proteinExistence type="predicted"/>
<reference evidence="1 2" key="1">
    <citation type="journal article" date="2023" name="bioRxiv">
        <title>Conserved and derived expression patterns and positive selection on dental genes reveal complex evolutionary context of ever-growing rodent molars.</title>
        <authorList>
            <person name="Calamari Z.T."/>
            <person name="Song A."/>
            <person name="Cohen E."/>
            <person name="Akter M."/>
            <person name="Roy R.D."/>
            <person name="Hallikas O."/>
            <person name="Christensen M.M."/>
            <person name="Li P."/>
            <person name="Marangoni P."/>
            <person name="Jernvall J."/>
            <person name="Klein O.D."/>
        </authorList>
    </citation>
    <scope>NUCLEOTIDE SEQUENCE [LARGE SCALE GENOMIC DNA]</scope>
    <source>
        <strain evidence="1">V071</strain>
    </source>
</reference>